<sequence>MAPYAGTVVVPIVDVSDGDPAHRPTRADYRLHNPPTVYLEKLAESWMKERGEYVKVCNSGGGKAKAQPVSRSSAKQGTVAPVQTTLQKFKGKPRQLDTSELRTDDEGTPDIYRILINKLRRDGRVNEPIKETMSMDWRAERSCLPPLLDQVSKQGQWVPRPGEVVLFVRSLALGTTQICFDESTGEYKVWSIAANRFGPHPRWEAGIVSQPAAEPALVEDLVSETNKQSQRNYSGFRVEPIPDPNNADKHWSKQHKYLPLSAIRPFIFWSEFLRGVPETDWHPTITHAFTAMSSFSLVERQHFKGTWPTASITCRGIYIGSELLLTGDTVRLMPNQQGAAVTDVLQITSIKLNLMNLDTASDDDYDQKHPYNSAVHITGKAYTLDPTRAASRIPLTETERNGSSLGGYDEEWYWLHAPEKSLRIPFSRVLGRCFEAEAMDLLFPSKSSGFDDDQAPGLSRGVEGIYRSRHFSSHNYLKIDKGKSWFWGDSRAEALDLATVNGLEVGRHDKSRDPKTWRKTIKIMEGSAGLEDKLALRKASRNERPLRRGSGSTPLTSSWLAINVPEEQDEELEELPEVRKRSHSMLKENAGASMDVDMDDEAAAAQFIDELAGDVGLAQSDEGPAESDDGDVIMLDEMPTQSKKQRRLGFRLD</sequence>
<comment type="caution">
    <text evidence="3">The sequence shown here is derived from an EMBL/GenBank/DDBJ whole genome shotgun (WGS) entry which is preliminary data.</text>
</comment>
<feature type="compositionally biased region" description="Polar residues" evidence="1">
    <location>
        <begin position="69"/>
        <end position="81"/>
    </location>
</feature>
<protein>
    <recommendedName>
        <fullName evidence="2">Cryptic loci regulator 2 C-terminal domain-containing protein</fullName>
    </recommendedName>
</protein>
<accession>A0ABR3SVE3</accession>
<dbReference type="Proteomes" id="UP001521116">
    <property type="component" value="Unassembled WGS sequence"/>
</dbReference>
<keyword evidence="4" id="KW-1185">Reference proteome</keyword>
<dbReference type="EMBL" id="JAJVDC020000045">
    <property type="protein sequence ID" value="KAL1630506.1"/>
    <property type="molecule type" value="Genomic_DNA"/>
</dbReference>
<dbReference type="PANTHER" id="PTHR38046">
    <property type="entry name" value="CRYPTIC LOCI REGULATOR 2"/>
    <property type="match status" value="1"/>
</dbReference>
<feature type="region of interest" description="Disordered" evidence="1">
    <location>
        <begin position="60"/>
        <end position="81"/>
    </location>
</feature>
<evidence type="ECO:0000259" key="2">
    <source>
        <dbReference type="Pfam" id="PF10383"/>
    </source>
</evidence>
<reference evidence="3 4" key="1">
    <citation type="submission" date="2024-02" db="EMBL/GenBank/DDBJ databases">
        <title>De novo assembly and annotation of 12 fungi associated with fruit tree decline syndrome in Ontario, Canada.</title>
        <authorList>
            <person name="Sulman M."/>
            <person name="Ellouze W."/>
            <person name="Ilyukhin E."/>
        </authorList>
    </citation>
    <scope>NUCLEOTIDE SEQUENCE [LARGE SCALE GENOMIC DNA]</scope>
    <source>
        <strain evidence="3 4">M1-105</strain>
    </source>
</reference>
<organism evidence="3 4">
    <name type="scientific">Neofusicoccum ribis</name>
    <dbReference type="NCBI Taxonomy" id="45134"/>
    <lineage>
        <taxon>Eukaryota</taxon>
        <taxon>Fungi</taxon>
        <taxon>Dikarya</taxon>
        <taxon>Ascomycota</taxon>
        <taxon>Pezizomycotina</taxon>
        <taxon>Dothideomycetes</taxon>
        <taxon>Dothideomycetes incertae sedis</taxon>
        <taxon>Botryosphaeriales</taxon>
        <taxon>Botryosphaeriaceae</taxon>
        <taxon>Neofusicoccum</taxon>
    </lineage>
</organism>
<dbReference type="InterPro" id="IPR018839">
    <property type="entry name" value="Tscrpt-silencing_Clr2_C"/>
</dbReference>
<dbReference type="InterPro" id="IPR038986">
    <property type="entry name" value="Clr2"/>
</dbReference>
<evidence type="ECO:0000313" key="4">
    <source>
        <dbReference type="Proteomes" id="UP001521116"/>
    </source>
</evidence>
<gene>
    <name evidence="3" type="ORF">SLS56_004780</name>
</gene>
<evidence type="ECO:0000256" key="1">
    <source>
        <dbReference type="SAM" id="MobiDB-lite"/>
    </source>
</evidence>
<name>A0ABR3SVE3_9PEZI</name>
<dbReference type="Pfam" id="PF10383">
    <property type="entry name" value="Clr2"/>
    <property type="match status" value="1"/>
</dbReference>
<proteinExistence type="predicted"/>
<dbReference type="PANTHER" id="PTHR38046:SF1">
    <property type="entry name" value="CRYPTIC LOCI REGULATOR 2"/>
    <property type="match status" value="1"/>
</dbReference>
<evidence type="ECO:0000313" key="3">
    <source>
        <dbReference type="EMBL" id="KAL1630506.1"/>
    </source>
</evidence>
<feature type="domain" description="Cryptic loci regulator 2 C-terminal" evidence="2">
    <location>
        <begin position="314"/>
        <end position="435"/>
    </location>
</feature>